<evidence type="ECO:0000313" key="11">
    <source>
        <dbReference type="Proteomes" id="UP000317430"/>
    </source>
</evidence>
<dbReference type="EMBL" id="VOHL01000005">
    <property type="protein sequence ID" value="TWS97168.1"/>
    <property type="molecule type" value="Genomic_DNA"/>
</dbReference>
<proteinExistence type="predicted"/>
<evidence type="ECO:0000256" key="2">
    <source>
        <dbReference type="ARBA" id="ARBA00022475"/>
    </source>
</evidence>
<feature type="transmembrane region" description="Helical" evidence="8">
    <location>
        <begin position="129"/>
        <end position="153"/>
    </location>
</feature>
<name>A0A5C5SAK6_9STRE</name>
<feature type="transmembrane region" description="Helical" evidence="8">
    <location>
        <begin position="70"/>
        <end position="90"/>
    </location>
</feature>
<evidence type="ECO:0000256" key="1">
    <source>
        <dbReference type="ARBA" id="ARBA00004651"/>
    </source>
</evidence>
<comment type="subcellular location">
    <subcellularLocation>
        <location evidence="1">Cell membrane</location>
        <topology evidence="1">Multi-pass membrane protein</topology>
    </subcellularLocation>
</comment>
<reference evidence="10 11" key="1">
    <citation type="submission" date="2019-08" db="EMBL/GenBank/DDBJ databases">
        <authorList>
            <person name="Lei W."/>
        </authorList>
    </citation>
    <scope>NUCLEOTIDE SEQUENCE [LARGE SCALE GENOMIC DNA]</scope>
    <source>
        <strain evidence="10 11">CCUG 66496</strain>
    </source>
</reference>
<dbReference type="Proteomes" id="UP000317430">
    <property type="component" value="Unassembled WGS sequence"/>
</dbReference>
<dbReference type="GO" id="GO:0009103">
    <property type="term" value="P:lipopolysaccharide biosynthetic process"/>
    <property type="evidence" value="ECO:0007669"/>
    <property type="project" value="TreeGrafter"/>
</dbReference>
<keyword evidence="6 8" id="KW-0472">Membrane</keyword>
<protein>
    <submittedName>
        <fullName evidence="10">Acyltransferase</fullName>
    </submittedName>
</protein>
<keyword evidence="3 10" id="KW-0808">Transferase</keyword>
<dbReference type="PANTHER" id="PTHR23028:SF53">
    <property type="entry name" value="ACYL_TRANSF_3 DOMAIN-CONTAINING PROTEIN"/>
    <property type="match status" value="1"/>
</dbReference>
<evidence type="ECO:0000256" key="3">
    <source>
        <dbReference type="ARBA" id="ARBA00022679"/>
    </source>
</evidence>
<feature type="transmembrane region" description="Helical" evidence="8">
    <location>
        <begin position="261"/>
        <end position="284"/>
    </location>
</feature>
<dbReference type="OrthoDB" id="9796461at2"/>
<dbReference type="RefSeq" id="WP_146567724.1">
    <property type="nucleotide sequence ID" value="NZ_VOHL01000005.1"/>
</dbReference>
<keyword evidence="4 8" id="KW-0812">Transmembrane</keyword>
<feature type="transmembrane region" description="Helical" evidence="8">
    <location>
        <begin position="165"/>
        <end position="188"/>
    </location>
</feature>
<evidence type="ECO:0000256" key="8">
    <source>
        <dbReference type="SAM" id="Phobius"/>
    </source>
</evidence>
<feature type="domain" description="Acyltransferase 3" evidence="9">
    <location>
        <begin position="4"/>
        <end position="342"/>
    </location>
</feature>
<evidence type="ECO:0000256" key="7">
    <source>
        <dbReference type="ARBA" id="ARBA00023315"/>
    </source>
</evidence>
<dbReference type="GO" id="GO:0005886">
    <property type="term" value="C:plasma membrane"/>
    <property type="evidence" value="ECO:0007669"/>
    <property type="project" value="UniProtKB-SubCell"/>
</dbReference>
<accession>A0A5C5SAK6</accession>
<dbReference type="SUPFAM" id="SSF52266">
    <property type="entry name" value="SGNH hydrolase"/>
    <property type="match status" value="1"/>
</dbReference>
<dbReference type="PANTHER" id="PTHR23028">
    <property type="entry name" value="ACETYLTRANSFERASE"/>
    <property type="match status" value="1"/>
</dbReference>
<evidence type="ECO:0000259" key="9">
    <source>
        <dbReference type="Pfam" id="PF01757"/>
    </source>
</evidence>
<keyword evidence="5 8" id="KW-1133">Transmembrane helix</keyword>
<feature type="transmembrane region" description="Helical" evidence="8">
    <location>
        <begin position="194"/>
        <end position="218"/>
    </location>
</feature>
<evidence type="ECO:0000256" key="6">
    <source>
        <dbReference type="ARBA" id="ARBA00023136"/>
    </source>
</evidence>
<keyword evidence="11" id="KW-1185">Reference proteome</keyword>
<gene>
    <name evidence="10" type="ORF">FRX57_06115</name>
</gene>
<evidence type="ECO:0000256" key="5">
    <source>
        <dbReference type="ARBA" id="ARBA00022989"/>
    </source>
</evidence>
<feature type="transmembrane region" description="Helical" evidence="8">
    <location>
        <begin position="29"/>
        <end position="50"/>
    </location>
</feature>
<dbReference type="InterPro" id="IPR036514">
    <property type="entry name" value="SGNH_hydro_sf"/>
</dbReference>
<feature type="transmembrane region" description="Helical" evidence="8">
    <location>
        <begin position="7"/>
        <end position="23"/>
    </location>
</feature>
<keyword evidence="2" id="KW-1003">Cell membrane</keyword>
<dbReference type="Gene3D" id="3.40.50.1110">
    <property type="entry name" value="SGNH hydrolase"/>
    <property type="match status" value="1"/>
</dbReference>
<sequence length="591" mass="67069">MRIKWFSLVRITGLLLVLLYHFFKTKFAGGFIGVDVFFTFSGFLITALLVDEYAEKERIDLIGFYKRRFYRIFPPLLLMVLLVMPFTFLVRRDFVADIGQQIAGALGFTTNFYEIFTGSSYESQFIPHLFVHTWSLAIEVQFYLLWAFFLWLMTKRRGTAQQFRGSVFLLSSVFFTISFLSMFIRAFLVDNFSTIYFSSLSHSFAFFLGAMFATLTGVKETTTRFKKNVRLWPKSRTIFYFFGAFALLMLLSVILDFNHLFTYLFGFILASLFSVVMIYAARVLSDQTASSKEPAILTYLADISYGMYLFHWPLYVIFTQLMSNGLAVFLTLVFSMIFSSLSFYVIEPYIAGKTVRLFDYELNLLPYKKWIYGTVGLLGVVTLGIAAFAPKVGNFENELLVNSLTQAQANVNRTHTLIAGDANAMSDVMVIGDSVALRSSSAFTELLPEVQLDAAVSRNFTDAYTIFQNHIKTNTLSKTVVLAVGVNSVDGYAKALQAFIDDLPKGYRLILVTPYNAKDSRIAAMRDYELELAKKYSYVTVADWYQTALDYPTIWRGTDGVHYSDANTEGAKRYVETIQGAIKKAAKSAAK</sequence>
<evidence type="ECO:0000313" key="10">
    <source>
        <dbReference type="EMBL" id="TWS97168.1"/>
    </source>
</evidence>
<dbReference type="InterPro" id="IPR002656">
    <property type="entry name" value="Acyl_transf_3_dom"/>
</dbReference>
<comment type="caution">
    <text evidence="10">The sequence shown here is derived from an EMBL/GenBank/DDBJ whole genome shotgun (WGS) entry which is preliminary data.</text>
</comment>
<feature type="transmembrane region" description="Helical" evidence="8">
    <location>
        <begin position="238"/>
        <end position="255"/>
    </location>
</feature>
<dbReference type="InterPro" id="IPR050879">
    <property type="entry name" value="Acyltransferase_3"/>
</dbReference>
<dbReference type="GO" id="GO:0016747">
    <property type="term" value="F:acyltransferase activity, transferring groups other than amino-acyl groups"/>
    <property type="evidence" value="ECO:0007669"/>
    <property type="project" value="InterPro"/>
</dbReference>
<keyword evidence="7 10" id="KW-0012">Acyltransferase</keyword>
<feature type="transmembrane region" description="Helical" evidence="8">
    <location>
        <begin position="370"/>
        <end position="389"/>
    </location>
</feature>
<feature type="transmembrane region" description="Helical" evidence="8">
    <location>
        <begin position="296"/>
        <end position="314"/>
    </location>
</feature>
<organism evidence="10 11">
    <name type="scientific">Streptococcus cuniculipharyngis</name>
    <dbReference type="NCBI Taxonomy" id="1562651"/>
    <lineage>
        <taxon>Bacteria</taxon>
        <taxon>Bacillati</taxon>
        <taxon>Bacillota</taxon>
        <taxon>Bacilli</taxon>
        <taxon>Lactobacillales</taxon>
        <taxon>Streptococcaceae</taxon>
        <taxon>Streptococcus</taxon>
    </lineage>
</organism>
<dbReference type="Pfam" id="PF01757">
    <property type="entry name" value="Acyl_transf_3"/>
    <property type="match status" value="1"/>
</dbReference>
<evidence type="ECO:0000256" key="4">
    <source>
        <dbReference type="ARBA" id="ARBA00022692"/>
    </source>
</evidence>
<dbReference type="AlphaFoldDB" id="A0A5C5SAK6"/>
<feature type="transmembrane region" description="Helical" evidence="8">
    <location>
        <begin position="326"/>
        <end position="350"/>
    </location>
</feature>